<feature type="region of interest" description="Disordered" evidence="7">
    <location>
        <begin position="42"/>
        <end position="148"/>
    </location>
</feature>
<accession>A0ABM1NJA7</accession>
<dbReference type="GeneID" id="108569746"/>
<feature type="transmembrane region" description="Helical" evidence="8">
    <location>
        <begin position="1262"/>
        <end position="1281"/>
    </location>
</feature>
<dbReference type="Pfam" id="PF01694">
    <property type="entry name" value="Rhomboid"/>
    <property type="match status" value="1"/>
</dbReference>
<feature type="region of interest" description="Disordered" evidence="7">
    <location>
        <begin position="520"/>
        <end position="550"/>
    </location>
</feature>
<evidence type="ECO:0000256" key="7">
    <source>
        <dbReference type="SAM" id="MobiDB-lite"/>
    </source>
</evidence>
<feature type="compositionally biased region" description="Low complexity" evidence="7">
    <location>
        <begin position="570"/>
        <end position="610"/>
    </location>
</feature>
<feature type="region of interest" description="Disordered" evidence="7">
    <location>
        <begin position="564"/>
        <end position="610"/>
    </location>
</feature>
<feature type="region of interest" description="Disordered" evidence="7">
    <location>
        <begin position="801"/>
        <end position="826"/>
    </location>
</feature>
<evidence type="ECO:0000256" key="2">
    <source>
        <dbReference type="ARBA" id="ARBA00009045"/>
    </source>
</evidence>
<feature type="compositionally biased region" description="Basic and acidic residues" evidence="7">
    <location>
        <begin position="47"/>
        <end position="86"/>
    </location>
</feature>
<evidence type="ECO:0000259" key="9">
    <source>
        <dbReference type="Pfam" id="PF01694"/>
    </source>
</evidence>
<feature type="transmembrane region" description="Helical" evidence="8">
    <location>
        <begin position="1229"/>
        <end position="1250"/>
    </location>
</feature>
<dbReference type="RefSeq" id="XP_017786907.1">
    <property type="nucleotide sequence ID" value="XM_017931418.1"/>
</dbReference>
<feature type="region of interest" description="Disordered" evidence="7">
    <location>
        <begin position="633"/>
        <end position="678"/>
    </location>
</feature>
<organism evidence="10 11">
    <name type="scientific">Nicrophorus vespilloides</name>
    <name type="common">Boreal carrion beetle</name>
    <dbReference type="NCBI Taxonomy" id="110193"/>
    <lineage>
        <taxon>Eukaryota</taxon>
        <taxon>Metazoa</taxon>
        <taxon>Ecdysozoa</taxon>
        <taxon>Arthropoda</taxon>
        <taxon>Hexapoda</taxon>
        <taxon>Insecta</taxon>
        <taxon>Pterygota</taxon>
        <taxon>Neoptera</taxon>
        <taxon>Endopterygota</taxon>
        <taxon>Coleoptera</taxon>
        <taxon>Polyphaga</taxon>
        <taxon>Staphyliniformia</taxon>
        <taxon>Silphidae</taxon>
        <taxon>Nicrophorinae</taxon>
        <taxon>Nicrophorus</taxon>
    </lineage>
</organism>
<reference evidence="11" key="1">
    <citation type="submission" date="2025-08" db="UniProtKB">
        <authorList>
            <consortium name="RefSeq"/>
        </authorList>
    </citation>
    <scope>IDENTIFICATION</scope>
    <source>
        <tissue evidence="11">Whole Larva</tissue>
    </source>
</reference>
<gene>
    <name evidence="11" type="primary">LOC108569746</name>
</gene>
<keyword evidence="6 8" id="KW-0472">Membrane</keyword>
<dbReference type="Proteomes" id="UP000695000">
    <property type="component" value="Unplaced"/>
</dbReference>
<comment type="subcellular location">
    <subcellularLocation>
        <location evidence="1">Endoplasmic reticulum membrane</location>
        <topology evidence="1">Multi-pass membrane protein</topology>
    </subcellularLocation>
</comment>
<feature type="transmembrane region" description="Helical" evidence="8">
    <location>
        <begin position="1343"/>
        <end position="1360"/>
    </location>
</feature>
<feature type="region of interest" description="Disordered" evidence="7">
    <location>
        <begin position="747"/>
        <end position="785"/>
    </location>
</feature>
<evidence type="ECO:0000256" key="5">
    <source>
        <dbReference type="ARBA" id="ARBA00022989"/>
    </source>
</evidence>
<keyword evidence="3 8" id="KW-0812">Transmembrane</keyword>
<feature type="region of interest" description="Disordered" evidence="7">
    <location>
        <begin position="247"/>
        <end position="311"/>
    </location>
</feature>
<feature type="compositionally biased region" description="Basic and acidic residues" evidence="7">
    <location>
        <begin position="105"/>
        <end position="119"/>
    </location>
</feature>
<dbReference type="SUPFAM" id="SSF144091">
    <property type="entry name" value="Rhomboid-like"/>
    <property type="match status" value="1"/>
</dbReference>
<name>A0ABM1NJA7_NICVS</name>
<dbReference type="PANTHER" id="PTHR45965:SF3">
    <property type="entry name" value="INACTIVE RHOMBOID PROTEIN 1"/>
    <property type="match status" value="1"/>
</dbReference>
<feature type="compositionally biased region" description="Polar residues" evidence="7">
    <location>
        <begin position="132"/>
        <end position="146"/>
    </location>
</feature>
<evidence type="ECO:0000256" key="3">
    <source>
        <dbReference type="ARBA" id="ARBA00022692"/>
    </source>
</evidence>
<protein>
    <submittedName>
        <fullName evidence="11">Inactive rhomboid protein 2 isoform X3</fullName>
    </submittedName>
</protein>
<sequence>MPTEEDYARRQVLQRGSPAPAPCPAGCPAAVQLVPAERFPTSYGSEKMLHGDRYEPQERYQSTDRFGSERSHSDRLPSGERYHGVSERYPLGGERPTTAVSSERLQPERHHYTDRRYQERSIGSLDRFHNGYTRTNTPTDRYSTLSNDKDRCVSSDRYDKYQSGDRHSSSQSVCSPAERYASNVGSKTLPSEVYKYKDRSKYTTQGGFQQQQQQHQYERYQPERYPAIPCPERFATQDRSSFTQVPYMEPPSPAPASDRFIPPPPLSPADTPSPECYPSNPFPSPTNNVPAATTFIPPPPLSPSPTENYSPKRYPTPTQYRQYYNNYNQPTTTYNPPAPDKYLEQRYTSDRYVPPNAHTPVDRYVPQPQEPYYYYSPNYQKFNPSSDPYMRRDLNFHYRLPVPYPSQYPQRIRYLNTPNRIKCCQFQDQNFQISKSSPGSSSSSSVTSNQGKEYLSHAKPENLPDIQCQNYPTYQLQQQQQQEKAIQCNKDLVRKQQQQPPQSCRHGICPSPSVEYMGASGGRLVSATPPPPNRGTPAPDGACSDTCCNRKPPTQQNLTVSVWRPSPHAQSQPGQSSQTQQPQQQQQQHHQHQQQQQQQSPQPIKQPSGIQEAVCNDPENVEASAAAPPVHVRIADPPNRQQRTVSLPVSPAERPQRVQYSQSERYARDAAPRLARSNSRKEVIKNYIKRETATFFGVCEDNERSQQERWLDRRKRLASRTYGALKEDYQIPGARLRRVVSEAQRARTQMKRTTTERPDVLPGPSDVPDSTAPIPEEEGRSKDSVARMTWDGLSYVVTTLTRHQQRERSQRWSRSYPPEVPNQGRLSQEEGTFFSCPVPSAPPLEEEPLPAPVDPIFRGGIHVANDLEPLRHHQDIRYMRGSGWRRDPHTVSRGEQTGPTIGGTRIYTSVLDRVLDNSDRRQYGMGWVGKFFGRSFKKSVTNDEQVREQLDDMEDYRPMFTYWVTTVQILVLIISVICYGFGPFGIDLETKSGQVLVTSLSLQQVDYKEPANFWFGPRAADLIHLGAKFAPCMRVDRTILQKIEMTRAKERETACCIRNDDSGCVQSSQADCSFANQLVRGLRPTKIISTWKKWSAGESGPGGRISGSVCGLDPKFCDAPASVHPYVWPDDITKWPICRKTNTQSSVQKRGPRDHLAEHMVCEVIGHPCCIGIHGQCRITTREYCDFVQGTFHEEASLCSQVSCLNDVCGMISFYFFETPDQIYRLWTSMFLHAGILQLILTILIQYFLMRDLEKLTGSLRIGIIYMGSGVGGNLASSIFVPYRADVGPAGCQFGLLACLIVEVINSWPMLKKPRRALGKLLGVTFALFLIGLLPWVDNYAHLFGFFFGFLLSYALLPFVSFGPYDRKRKVVLIWVCLLSAGFLFVALILLFYIFPVYDCKICSYLNCLPLTRDFCASQNINFMREEPVV</sequence>
<keyword evidence="4" id="KW-0256">Endoplasmic reticulum</keyword>
<keyword evidence="5 8" id="KW-1133">Transmembrane helix</keyword>
<comment type="similarity">
    <text evidence="2">Belongs to the peptidase S54 family.</text>
</comment>
<evidence type="ECO:0000256" key="4">
    <source>
        <dbReference type="ARBA" id="ARBA00022824"/>
    </source>
</evidence>
<evidence type="ECO:0000256" key="1">
    <source>
        <dbReference type="ARBA" id="ARBA00004477"/>
    </source>
</evidence>
<evidence type="ECO:0000256" key="8">
    <source>
        <dbReference type="SAM" id="Phobius"/>
    </source>
</evidence>
<keyword evidence="10" id="KW-1185">Reference proteome</keyword>
<feature type="compositionally biased region" description="Low complexity" evidence="7">
    <location>
        <begin position="434"/>
        <end position="448"/>
    </location>
</feature>
<proteinExistence type="inferred from homology"/>
<evidence type="ECO:0000313" key="10">
    <source>
        <dbReference type="Proteomes" id="UP000695000"/>
    </source>
</evidence>
<dbReference type="InterPro" id="IPR051512">
    <property type="entry name" value="Inactive_Rhomboid"/>
</dbReference>
<evidence type="ECO:0000313" key="11">
    <source>
        <dbReference type="RefSeq" id="XP_017786907.1"/>
    </source>
</evidence>
<feature type="region of interest" description="Disordered" evidence="7">
    <location>
        <begin position="433"/>
        <end position="453"/>
    </location>
</feature>
<feature type="region of interest" description="Disordered" evidence="7">
    <location>
        <begin position="1"/>
        <end position="26"/>
    </location>
</feature>
<dbReference type="InterPro" id="IPR022764">
    <property type="entry name" value="Peptidase_S54_rhomboid_dom"/>
</dbReference>
<dbReference type="Gene3D" id="1.20.1540.10">
    <property type="entry name" value="Rhomboid-like"/>
    <property type="match status" value="1"/>
</dbReference>
<feature type="transmembrane region" description="Helical" evidence="8">
    <location>
        <begin position="1287"/>
        <end position="1305"/>
    </location>
</feature>
<feature type="domain" description="Peptidase S54 rhomboid" evidence="9">
    <location>
        <begin position="1221"/>
        <end position="1358"/>
    </location>
</feature>
<evidence type="ECO:0000256" key="6">
    <source>
        <dbReference type="ARBA" id="ARBA00023136"/>
    </source>
</evidence>
<feature type="transmembrane region" description="Helical" evidence="8">
    <location>
        <begin position="1372"/>
        <end position="1395"/>
    </location>
</feature>
<dbReference type="InterPro" id="IPR035952">
    <property type="entry name" value="Rhomboid-like_sf"/>
</dbReference>
<feature type="transmembrane region" description="Helical" evidence="8">
    <location>
        <begin position="1317"/>
        <end position="1337"/>
    </location>
</feature>
<dbReference type="PANTHER" id="PTHR45965">
    <property type="entry name" value="INACTIVE RHOMBOID PROTEIN"/>
    <property type="match status" value="1"/>
</dbReference>